<keyword evidence="3" id="KW-0202">Cytokine</keyword>
<feature type="domain" description="THD" evidence="6">
    <location>
        <begin position="123"/>
        <end position="267"/>
    </location>
</feature>
<dbReference type="GO" id="GO:0005125">
    <property type="term" value="F:cytokine activity"/>
    <property type="evidence" value="ECO:0007669"/>
    <property type="project" value="UniProtKB-KW"/>
</dbReference>
<dbReference type="GO" id="GO:0006955">
    <property type="term" value="P:immune response"/>
    <property type="evidence" value="ECO:0007669"/>
    <property type="project" value="InterPro"/>
</dbReference>
<dbReference type="Ensembl" id="ENSSDUT00000001048.1">
    <property type="protein sequence ID" value="ENSSDUP00000001001.1"/>
    <property type="gene ID" value="ENSSDUG00000000826.1"/>
</dbReference>
<dbReference type="SUPFAM" id="SSF49842">
    <property type="entry name" value="TNF-like"/>
    <property type="match status" value="1"/>
</dbReference>
<keyword evidence="5" id="KW-1133">Transmembrane helix</keyword>
<evidence type="ECO:0000313" key="7">
    <source>
        <dbReference type="Ensembl" id="ENSSDUP00000001001.1"/>
    </source>
</evidence>
<evidence type="ECO:0000259" key="6">
    <source>
        <dbReference type="PROSITE" id="PS50049"/>
    </source>
</evidence>
<dbReference type="PROSITE" id="PS50049">
    <property type="entry name" value="THD_2"/>
    <property type="match status" value="1"/>
</dbReference>
<evidence type="ECO:0000256" key="4">
    <source>
        <dbReference type="ARBA" id="ARBA00023136"/>
    </source>
</evidence>
<dbReference type="GeneID" id="111232053"/>
<reference evidence="7" key="2">
    <citation type="submission" date="2025-09" db="UniProtKB">
        <authorList>
            <consortium name="Ensembl"/>
        </authorList>
    </citation>
    <scope>IDENTIFICATION</scope>
</reference>
<dbReference type="Gene3D" id="2.60.120.40">
    <property type="match status" value="1"/>
</dbReference>
<comment type="subcellular location">
    <subcellularLocation>
        <location evidence="1">Membrane</location>
    </subcellularLocation>
</comment>
<dbReference type="Proteomes" id="UP000261420">
    <property type="component" value="Unplaced"/>
</dbReference>
<sequence length="267" mass="30341">MSCDQSYPFPQVFLVDGGGSRQNSDQPPSLVPCWSFPPAQERARGREKSRGFMGVSPSLALVVLMLFLLVFAALGFEAYQIHTMQIELKQMRQDKPETEFNTAQKQIGFPEPEVNGQDTDNRPAAHMMGRIEKEEFRKTLRWEPRVGRAFVSGGVTYQIEDGGLQVNESGLYHIYSRVELIFRSCSPTSSFVHSVFVRRVRHLSPLTLMEAHRAGFCSKHLENSWTTESYLSSALKLQKYDKVFVNLSHPSLLSHAHYGNFFGLYKV</sequence>
<feature type="transmembrane region" description="Helical" evidence="5">
    <location>
        <begin position="52"/>
        <end position="76"/>
    </location>
</feature>
<dbReference type="GO" id="GO:0030903">
    <property type="term" value="P:notochord development"/>
    <property type="evidence" value="ECO:0007669"/>
    <property type="project" value="Ensembl"/>
</dbReference>
<dbReference type="InterPro" id="IPR008983">
    <property type="entry name" value="Tumour_necrosis_fac-like_dom"/>
</dbReference>
<evidence type="ECO:0000256" key="1">
    <source>
        <dbReference type="ARBA" id="ARBA00004370"/>
    </source>
</evidence>
<dbReference type="CDD" id="cd00184">
    <property type="entry name" value="TNF"/>
    <property type="match status" value="1"/>
</dbReference>
<evidence type="ECO:0000256" key="3">
    <source>
        <dbReference type="ARBA" id="ARBA00022514"/>
    </source>
</evidence>
<dbReference type="GO" id="GO:0008625">
    <property type="term" value="P:extrinsic apoptotic signaling pathway via death domain receptors"/>
    <property type="evidence" value="ECO:0007669"/>
    <property type="project" value="TreeGrafter"/>
</dbReference>
<comment type="similarity">
    <text evidence="2">Belongs to the tumor necrosis factor family.</text>
</comment>
<dbReference type="STRING" id="41447.ENSSDUP00000001001"/>
<keyword evidence="8" id="KW-1185">Reference proteome</keyword>
<evidence type="ECO:0000256" key="5">
    <source>
        <dbReference type="SAM" id="Phobius"/>
    </source>
</evidence>
<evidence type="ECO:0000256" key="2">
    <source>
        <dbReference type="ARBA" id="ARBA00008670"/>
    </source>
</evidence>
<dbReference type="Pfam" id="PF00229">
    <property type="entry name" value="TNF"/>
    <property type="match status" value="1"/>
</dbReference>
<dbReference type="OMA" id="MACTVNF"/>
<name>A0A3B4T4D2_SERDU</name>
<dbReference type="KEGG" id="sdu:111232053"/>
<dbReference type="PANTHER" id="PTHR11471:SF33">
    <property type="entry name" value="TUMOR NECROSIS FACTOR LIGAND SUPERFAMILY MEMBER 6"/>
    <property type="match status" value="1"/>
</dbReference>
<evidence type="ECO:0000313" key="8">
    <source>
        <dbReference type="Proteomes" id="UP000261420"/>
    </source>
</evidence>
<dbReference type="GeneTree" id="ENSGT01060000248544"/>
<proteinExistence type="inferred from homology"/>
<accession>A0A3B4T4D2</accession>
<keyword evidence="4 5" id="KW-0472">Membrane</keyword>
<dbReference type="AlphaFoldDB" id="A0A3B4T4D2"/>
<reference evidence="7" key="1">
    <citation type="submission" date="2025-08" db="UniProtKB">
        <authorList>
            <consortium name="Ensembl"/>
        </authorList>
    </citation>
    <scope>IDENTIFICATION</scope>
</reference>
<dbReference type="InterPro" id="IPR006052">
    <property type="entry name" value="TNF_dom"/>
</dbReference>
<dbReference type="GO" id="GO:0016020">
    <property type="term" value="C:membrane"/>
    <property type="evidence" value="ECO:0007669"/>
    <property type="project" value="UniProtKB-SubCell"/>
</dbReference>
<dbReference type="GO" id="GO:0043123">
    <property type="term" value="P:positive regulation of canonical NF-kappaB signal transduction"/>
    <property type="evidence" value="ECO:0007669"/>
    <property type="project" value="TreeGrafter"/>
</dbReference>
<organism evidence="7 8">
    <name type="scientific">Seriola dumerili</name>
    <name type="common">Greater amberjack</name>
    <name type="synonym">Caranx dumerili</name>
    <dbReference type="NCBI Taxonomy" id="41447"/>
    <lineage>
        <taxon>Eukaryota</taxon>
        <taxon>Metazoa</taxon>
        <taxon>Chordata</taxon>
        <taxon>Craniata</taxon>
        <taxon>Vertebrata</taxon>
        <taxon>Euteleostomi</taxon>
        <taxon>Actinopterygii</taxon>
        <taxon>Neopterygii</taxon>
        <taxon>Teleostei</taxon>
        <taxon>Neoteleostei</taxon>
        <taxon>Acanthomorphata</taxon>
        <taxon>Carangaria</taxon>
        <taxon>Carangiformes</taxon>
        <taxon>Carangidae</taxon>
        <taxon>Seriola</taxon>
    </lineage>
</organism>
<dbReference type="GO" id="GO:0005164">
    <property type="term" value="F:tumor necrosis factor receptor binding"/>
    <property type="evidence" value="ECO:0007669"/>
    <property type="project" value="InterPro"/>
</dbReference>
<dbReference type="GO" id="GO:0005615">
    <property type="term" value="C:extracellular space"/>
    <property type="evidence" value="ECO:0007669"/>
    <property type="project" value="UniProtKB-KW"/>
</dbReference>
<dbReference type="CTD" id="356"/>
<dbReference type="RefSeq" id="XP_022615123.1">
    <property type="nucleotide sequence ID" value="XM_022759402.1"/>
</dbReference>
<dbReference type="SMART" id="SM00207">
    <property type="entry name" value="TNF"/>
    <property type="match status" value="1"/>
</dbReference>
<dbReference type="PANTHER" id="PTHR11471">
    <property type="entry name" value="TUMOR NECROSIS FACTOR FAMILY MEMBER"/>
    <property type="match status" value="1"/>
</dbReference>
<keyword evidence="5" id="KW-0812">Transmembrane</keyword>
<protein>
    <submittedName>
        <fullName evidence="7">Fas ligand (TNF superfamily, member 6)</fullName>
    </submittedName>
</protein>